<evidence type="ECO:0000256" key="1">
    <source>
        <dbReference type="SAM" id="MobiDB-lite"/>
    </source>
</evidence>
<proteinExistence type="predicted"/>
<evidence type="ECO:0000313" key="4">
    <source>
        <dbReference type="Proteomes" id="UP000234331"/>
    </source>
</evidence>
<dbReference type="AlphaFoldDB" id="A0A2I2KJ23"/>
<evidence type="ECO:0000313" key="3">
    <source>
        <dbReference type="EMBL" id="SNQ45661.1"/>
    </source>
</evidence>
<accession>A0A2I2KJ23</accession>
<feature type="region of interest" description="Disordered" evidence="1">
    <location>
        <begin position="429"/>
        <end position="483"/>
    </location>
</feature>
<dbReference type="Pfam" id="PF13676">
    <property type="entry name" value="TIR_2"/>
    <property type="match status" value="1"/>
</dbReference>
<feature type="compositionally biased region" description="Low complexity" evidence="1">
    <location>
        <begin position="457"/>
        <end position="476"/>
    </location>
</feature>
<dbReference type="EMBL" id="FZMO01000010">
    <property type="protein sequence ID" value="SNQ45661.1"/>
    <property type="molecule type" value="Genomic_DNA"/>
</dbReference>
<dbReference type="InterPro" id="IPR000157">
    <property type="entry name" value="TIR_dom"/>
</dbReference>
<sequence length="655" mass="68768">MAAMSPWLDEALHDKLDAAAATALRAWCSQTTISYSLVRPLTGGRSGALVLAVLEQDPVEGDRQLILKLDRAAGEPGEPRPGEFAHQRDAVSAAPEFAGRHLTRPVHQPISVGDGRWFVFQQVAADSLREPITLHTLLDAVLHPPRVSPGAPGGRAPGPRFAARVNAAPGLPPGQASAVAFAQAGGAVVRSVLADWAGPPRLERLAVPVILRRQLGHRLAPGGALWRLAAEHPGPTIAVDDEEHLLPNPFALLLDGDAGAGAGIRLPTFVGRAHGDLHVENILIPRTLRDVGGSYQLIDLARYAGDAVLTRDPTHLVLHVLARTLGDLSAPQRSATIDLLLQADAYDDALVPRWLSLFVGEVRSAAEGWARGSGLVDQWRDQMPLSLLACALMCLARPSTRPEDRGWFLRLAANASAYFLSQHAPAATQAHIPSQSPAPAPAPVPVPVPAPAPGTNPAPARTTGPAPAPALAPSSAEVSTRVPTAGAARTLRARTLGSSPPAPGPLPAEVGFTDADVLISHVAADQTWVDWITWHLEAAGWQVDARDEAPQLTAAQSTAAQSTAAWLSPPRQPRRRTLIVLSPAYLAALPAADRDEPAWSARPGCAAVLVRVEPCEPPERLAGIESVDLVGLGEPDALTALAAWARRAGSGDPAP</sequence>
<reference evidence="3 4" key="1">
    <citation type="submission" date="2017-06" db="EMBL/GenBank/DDBJ databases">
        <authorList>
            <person name="Kim H.J."/>
            <person name="Triplett B.A."/>
        </authorList>
    </citation>
    <scope>NUCLEOTIDE SEQUENCE [LARGE SCALE GENOMIC DNA]</scope>
    <source>
        <strain evidence="3">FRACA_ARgP5</strain>
    </source>
</reference>
<feature type="compositionally biased region" description="Pro residues" evidence="1">
    <location>
        <begin position="436"/>
        <end position="456"/>
    </location>
</feature>
<gene>
    <name evidence="3" type="ORF">FRACA_1070003</name>
</gene>
<keyword evidence="4" id="KW-1185">Reference proteome</keyword>
<dbReference type="GO" id="GO:0007165">
    <property type="term" value="P:signal transduction"/>
    <property type="evidence" value="ECO:0007669"/>
    <property type="project" value="InterPro"/>
</dbReference>
<evidence type="ECO:0000259" key="2">
    <source>
        <dbReference type="Pfam" id="PF13676"/>
    </source>
</evidence>
<name>A0A2I2KJ23_9ACTN</name>
<protein>
    <recommendedName>
        <fullName evidence="2">TIR domain-containing protein</fullName>
    </recommendedName>
</protein>
<feature type="domain" description="TIR" evidence="2">
    <location>
        <begin position="517"/>
        <end position="632"/>
    </location>
</feature>
<dbReference type="Proteomes" id="UP000234331">
    <property type="component" value="Unassembled WGS sequence"/>
</dbReference>
<organism evidence="3 4">
    <name type="scientific">Frankia canadensis</name>
    <dbReference type="NCBI Taxonomy" id="1836972"/>
    <lineage>
        <taxon>Bacteria</taxon>
        <taxon>Bacillati</taxon>
        <taxon>Actinomycetota</taxon>
        <taxon>Actinomycetes</taxon>
        <taxon>Frankiales</taxon>
        <taxon>Frankiaceae</taxon>
        <taxon>Frankia</taxon>
    </lineage>
</organism>